<dbReference type="RefSeq" id="WP_307200332.1">
    <property type="nucleotide sequence ID" value="NZ_JAUSSU010000001.1"/>
</dbReference>
<evidence type="ECO:0000313" key="1">
    <source>
        <dbReference type="EMBL" id="MDQ0110882.1"/>
    </source>
</evidence>
<keyword evidence="2" id="KW-1185">Reference proteome</keyword>
<sequence>MRNEDRNEEGRKPYYVSVQAGQILADPEAAAYELVINANDEEISRLHELFKELAAADNWGVRELAANPYNAISDEQRNSEYDSLLQRVYKQLYDCGTDTTKRHIESMQLW</sequence>
<protein>
    <submittedName>
        <fullName evidence="1">Uncharacterized protein</fullName>
    </submittedName>
</protein>
<proteinExistence type="predicted"/>
<dbReference type="Proteomes" id="UP001229346">
    <property type="component" value="Unassembled WGS sequence"/>
</dbReference>
<reference evidence="1 2" key="1">
    <citation type="submission" date="2023-07" db="EMBL/GenBank/DDBJ databases">
        <title>Sorghum-associated microbial communities from plants grown in Nebraska, USA.</title>
        <authorList>
            <person name="Schachtman D."/>
        </authorList>
    </citation>
    <scope>NUCLEOTIDE SEQUENCE [LARGE SCALE GENOMIC DNA]</scope>
    <source>
        <strain evidence="1 2">CC482</strain>
    </source>
</reference>
<name>A0ABT9TU53_PAEHA</name>
<gene>
    <name evidence="1" type="ORF">J2T15_000298</name>
</gene>
<accession>A0ABT9TU53</accession>
<dbReference type="EMBL" id="JAUSSU010000001">
    <property type="protein sequence ID" value="MDQ0110882.1"/>
    <property type="molecule type" value="Genomic_DNA"/>
</dbReference>
<organism evidence="1 2">
    <name type="scientific">Paenibacillus harenae</name>
    <dbReference type="NCBI Taxonomy" id="306543"/>
    <lineage>
        <taxon>Bacteria</taxon>
        <taxon>Bacillati</taxon>
        <taxon>Bacillota</taxon>
        <taxon>Bacilli</taxon>
        <taxon>Bacillales</taxon>
        <taxon>Paenibacillaceae</taxon>
        <taxon>Paenibacillus</taxon>
    </lineage>
</organism>
<comment type="caution">
    <text evidence="1">The sequence shown here is derived from an EMBL/GenBank/DDBJ whole genome shotgun (WGS) entry which is preliminary data.</text>
</comment>
<evidence type="ECO:0000313" key="2">
    <source>
        <dbReference type="Proteomes" id="UP001229346"/>
    </source>
</evidence>